<evidence type="ECO:0000313" key="3">
    <source>
        <dbReference type="EMBL" id="AFT72641.1"/>
    </source>
</evidence>
<dbReference type="InterPro" id="IPR036034">
    <property type="entry name" value="PDZ_sf"/>
</dbReference>
<dbReference type="OrthoDB" id="6160071at2"/>
<dbReference type="PROSITE" id="PS50106">
    <property type="entry name" value="PDZ"/>
    <property type="match status" value="1"/>
</dbReference>
<feature type="chain" id="PRO_5003830096" evidence="1">
    <location>
        <begin position="23"/>
        <end position="295"/>
    </location>
</feature>
<organism evidence="3 4">
    <name type="scientific">Alcanivorax dieselolei (strain DSM 16502 / CGMCC 1.3690 / MCCC 1A00001 / B-5)</name>
    <name type="common">Alloalcanivorax dieselolei</name>
    <dbReference type="NCBI Taxonomy" id="930169"/>
    <lineage>
        <taxon>Bacteria</taxon>
        <taxon>Pseudomonadati</taxon>
        <taxon>Pseudomonadota</taxon>
        <taxon>Gammaproteobacteria</taxon>
        <taxon>Oceanospirillales</taxon>
        <taxon>Alcanivoracaceae</taxon>
        <taxon>Alloalcanivorax</taxon>
    </lineage>
</organism>
<keyword evidence="3" id="KW-0378">Hydrolase</keyword>
<dbReference type="GO" id="GO:0008233">
    <property type="term" value="F:peptidase activity"/>
    <property type="evidence" value="ECO:0007669"/>
    <property type="project" value="UniProtKB-KW"/>
</dbReference>
<dbReference type="RefSeq" id="WP_014996692.1">
    <property type="nucleotide sequence ID" value="NC_018691.1"/>
</dbReference>
<sequence length="295" mass="30906">MRMKAILHVLGFVLLVQLTGCASSLSPAGSGAIGAGLVKHRGYPMVVRINPGSVAEQSGQILLGDLILAAAPTPESQWVILKGYGLNQAIHVIRGEPYTRVKLKLMNNQDSQEREVVLIRGPEGRASELTYLEGQKGLDTQGETAAPVNIADLVISDNSGPYLSPYTSDGVTAEWVNKAINTKMGEATGSAVGAAAGAYAGRKLMENVPGGGFFGSFLGGMAGSKSGKAVGRDAAIKASGGWEYIRATSDQSFHSVGDMARWLVNTHGGSANFKDVIDAASHVYPDLQPALARQR</sequence>
<dbReference type="STRING" id="930169.B5T_04381"/>
<keyword evidence="1" id="KW-0732">Signal</keyword>
<dbReference type="PATRIC" id="fig|930169.3.peg.4347"/>
<keyword evidence="3" id="KW-0645">Protease</keyword>
<dbReference type="InterPro" id="IPR001478">
    <property type="entry name" value="PDZ"/>
</dbReference>
<evidence type="ECO:0000259" key="2">
    <source>
        <dbReference type="PROSITE" id="PS50106"/>
    </source>
</evidence>
<feature type="signal peptide" evidence="1">
    <location>
        <begin position="1"/>
        <end position="22"/>
    </location>
</feature>
<dbReference type="GO" id="GO:0006508">
    <property type="term" value="P:proteolysis"/>
    <property type="evidence" value="ECO:0007669"/>
    <property type="project" value="UniProtKB-KW"/>
</dbReference>
<reference evidence="3 4" key="1">
    <citation type="journal article" date="2012" name="J. Bacteriol.">
        <title>Complete genome sequence of Alcanivorax dieselolei type strain B5.</title>
        <authorList>
            <person name="Lai Q."/>
            <person name="Li W."/>
            <person name="Shao Z."/>
        </authorList>
    </citation>
    <scope>NUCLEOTIDE SEQUENCE [LARGE SCALE GENOMIC DNA]</scope>
    <source>
        <strain evidence="4">DSM 16502 / CGMCC 1.3690 / B-5</strain>
    </source>
</reference>
<gene>
    <name evidence="3" type="ordered locus">B5T_04381</name>
</gene>
<dbReference type="EMBL" id="CP003466">
    <property type="protein sequence ID" value="AFT72641.1"/>
    <property type="molecule type" value="Genomic_DNA"/>
</dbReference>
<evidence type="ECO:0000313" key="4">
    <source>
        <dbReference type="Proteomes" id="UP000006286"/>
    </source>
</evidence>
<dbReference type="SUPFAM" id="SSF50156">
    <property type="entry name" value="PDZ domain-like"/>
    <property type="match status" value="1"/>
</dbReference>
<dbReference type="Proteomes" id="UP000006286">
    <property type="component" value="Chromosome"/>
</dbReference>
<dbReference type="HOGENOM" id="CLU_942120_0_0_6"/>
<accession>K0CLW0</accession>
<protein>
    <submittedName>
        <fullName evidence="3">Carboxyl-terminal protease</fullName>
    </submittedName>
</protein>
<dbReference type="KEGG" id="adi:B5T_04381"/>
<dbReference type="Gene3D" id="2.30.42.10">
    <property type="match status" value="1"/>
</dbReference>
<evidence type="ECO:0000256" key="1">
    <source>
        <dbReference type="SAM" id="SignalP"/>
    </source>
</evidence>
<proteinExistence type="predicted"/>
<name>K0CLW0_ALCDB</name>
<keyword evidence="4" id="KW-1185">Reference proteome</keyword>
<feature type="domain" description="PDZ" evidence="2">
    <location>
        <begin position="22"/>
        <end position="94"/>
    </location>
</feature>
<dbReference type="AlphaFoldDB" id="K0CLW0"/>